<dbReference type="Pfam" id="PF02656">
    <property type="entry name" value="DUF202"/>
    <property type="match status" value="1"/>
</dbReference>
<keyword evidence="10" id="KW-1185">Reference proteome</keyword>
<comment type="caution">
    <text evidence="9">The sequence shown here is derived from an EMBL/GenBank/DDBJ whole genome shotgun (WGS) entry which is preliminary data.</text>
</comment>
<evidence type="ECO:0000313" key="9">
    <source>
        <dbReference type="EMBL" id="KAI9270738.1"/>
    </source>
</evidence>
<reference evidence="9" key="2">
    <citation type="submission" date="2023-02" db="EMBL/GenBank/DDBJ databases">
        <authorList>
            <consortium name="DOE Joint Genome Institute"/>
            <person name="Mondo S.J."/>
            <person name="Chang Y."/>
            <person name="Wang Y."/>
            <person name="Ahrendt S."/>
            <person name="Andreopoulos W."/>
            <person name="Barry K."/>
            <person name="Beard J."/>
            <person name="Benny G.L."/>
            <person name="Blankenship S."/>
            <person name="Bonito G."/>
            <person name="Cuomo C."/>
            <person name="Desiro A."/>
            <person name="Gervers K.A."/>
            <person name="Hundley H."/>
            <person name="Kuo A."/>
            <person name="LaButti K."/>
            <person name="Lang B.F."/>
            <person name="Lipzen A."/>
            <person name="O'Donnell K."/>
            <person name="Pangilinan J."/>
            <person name="Reynolds N."/>
            <person name="Sandor L."/>
            <person name="Smith M.W."/>
            <person name="Tsang A."/>
            <person name="Grigoriev I.V."/>
            <person name="Stajich J.E."/>
            <person name="Spatafora J.W."/>
        </authorList>
    </citation>
    <scope>NUCLEOTIDE SEQUENCE</scope>
    <source>
        <strain evidence="9">RSA 2281</strain>
    </source>
</reference>
<protein>
    <recommendedName>
        <fullName evidence="8">DUF202 domain-containing protein</fullName>
    </recommendedName>
</protein>
<reference evidence="9" key="1">
    <citation type="journal article" date="2022" name="IScience">
        <title>Evolution of zygomycete secretomes and the origins of terrestrial fungal ecologies.</title>
        <authorList>
            <person name="Chang Y."/>
            <person name="Wang Y."/>
            <person name="Mondo S."/>
            <person name="Ahrendt S."/>
            <person name="Andreopoulos W."/>
            <person name="Barry K."/>
            <person name="Beard J."/>
            <person name="Benny G.L."/>
            <person name="Blankenship S."/>
            <person name="Bonito G."/>
            <person name="Cuomo C."/>
            <person name="Desiro A."/>
            <person name="Gervers K.A."/>
            <person name="Hundley H."/>
            <person name="Kuo A."/>
            <person name="LaButti K."/>
            <person name="Lang B.F."/>
            <person name="Lipzen A."/>
            <person name="O'Donnell K."/>
            <person name="Pangilinan J."/>
            <person name="Reynolds N."/>
            <person name="Sandor L."/>
            <person name="Smith M.E."/>
            <person name="Tsang A."/>
            <person name="Grigoriev I.V."/>
            <person name="Stajich J.E."/>
            <person name="Spatafora J.W."/>
        </authorList>
    </citation>
    <scope>NUCLEOTIDE SEQUENCE</scope>
    <source>
        <strain evidence="9">RSA 2281</strain>
    </source>
</reference>
<dbReference type="GO" id="GO:0005886">
    <property type="term" value="C:plasma membrane"/>
    <property type="evidence" value="ECO:0007669"/>
    <property type="project" value="UniProtKB-SubCell"/>
</dbReference>
<accession>A0AAD5PGS6</accession>
<evidence type="ECO:0000256" key="1">
    <source>
        <dbReference type="ARBA" id="ARBA00004651"/>
    </source>
</evidence>
<evidence type="ECO:0000256" key="6">
    <source>
        <dbReference type="SAM" id="MobiDB-lite"/>
    </source>
</evidence>
<feature type="domain" description="DUF202" evidence="8">
    <location>
        <begin position="50"/>
        <end position="127"/>
    </location>
</feature>
<dbReference type="PANTHER" id="PTHR34187">
    <property type="entry name" value="FGR18P"/>
    <property type="match status" value="1"/>
</dbReference>
<keyword evidence="3 7" id="KW-0812">Transmembrane</keyword>
<evidence type="ECO:0000256" key="3">
    <source>
        <dbReference type="ARBA" id="ARBA00022692"/>
    </source>
</evidence>
<evidence type="ECO:0000256" key="5">
    <source>
        <dbReference type="ARBA" id="ARBA00023136"/>
    </source>
</evidence>
<keyword evidence="4 7" id="KW-1133">Transmembrane helix</keyword>
<dbReference type="AlphaFoldDB" id="A0AAD5PGS6"/>
<dbReference type="EMBL" id="JAIXMP010000007">
    <property type="protein sequence ID" value="KAI9270738.1"/>
    <property type="molecule type" value="Genomic_DNA"/>
</dbReference>
<comment type="subcellular location">
    <subcellularLocation>
        <location evidence="1">Cell membrane</location>
        <topology evidence="1">Multi-pass membrane protein</topology>
    </subcellularLocation>
</comment>
<evidence type="ECO:0000313" key="10">
    <source>
        <dbReference type="Proteomes" id="UP001209540"/>
    </source>
</evidence>
<dbReference type="Proteomes" id="UP001209540">
    <property type="component" value="Unassembled WGS sequence"/>
</dbReference>
<feature type="transmembrane region" description="Helical" evidence="7">
    <location>
        <begin position="59"/>
        <end position="82"/>
    </location>
</feature>
<dbReference type="PANTHER" id="PTHR34187:SF2">
    <property type="entry name" value="DUF202 DOMAIN-CONTAINING PROTEIN"/>
    <property type="match status" value="1"/>
</dbReference>
<sequence length="170" mass="18762">MSSAIAAAREVEEAGPSNQHQQQPPPPPQPCISKWPDIALVLPNSGSMGRDMLANERNFLTFFKLSCTLVVLGFTILLKFRFPDDQGNAPDDWADDSVTQPIGYIFIAIGFSALMTAIGKYFKTQRMLVKRINFIQAGWGSFVIVSLLFTFACIVMILASLRSSLFNIPS</sequence>
<keyword evidence="2" id="KW-1003">Cell membrane</keyword>
<evidence type="ECO:0000259" key="8">
    <source>
        <dbReference type="Pfam" id="PF02656"/>
    </source>
</evidence>
<dbReference type="InterPro" id="IPR052053">
    <property type="entry name" value="IM_YidH-like"/>
</dbReference>
<evidence type="ECO:0000256" key="7">
    <source>
        <dbReference type="SAM" id="Phobius"/>
    </source>
</evidence>
<evidence type="ECO:0000256" key="4">
    <source>
        <dbReference type="ARBA" id="ARBA00022989"/>
    </source>
</evidence>
<keyword evidence="5 7" id="KW-0472">Membrane</keyword>
<name>A0AAD5PGS6_9FUNG</name>
<dbReference type="InterPro" id="IPR003807">
    <property type="entry name" value="DUF202"/>
</dbReference>
<feature type="region of interest" description="Disordered" evidence="6">
    <location>
        <begin position="1"/>
        <end position="30"/>
    </location>
</feature>
<gene>
    <name evidence="9" type="ORF">BDA99DRAFT_502576</name>
</gene>
<feature type="transmembrane region" description="Helical" evidence="7">
    <location>
        <begin position="102"/>
        <end position="122"/>
    </location>
</feature>
<organism evidence="9 10">
    <name type="scientific">Phascolomyces articulosus</name>
    <dbReference type="NCBI Taxonomy" id="60185"/>
    <lineage>
        <taxon>Eukaryota</taxon>
        <taxon>Fungi</taxon>
        <taxon>Fungi incertae sedis</taxon>
        <taxon>Mucoromycota</taxon>
        <taxon>Mucoromycotina</taxon>
        <taxon>Mucoromycetes</taxon>
        <taxon>Mucorales</taxon>
        <taxon>Lichtheimiaceae</taxon>
        <taxon>Phascolomyces</taxon>
    </lineage>
</organism>
<feature type="transmembrane region" description="Helical" evidence="7">
    <location>
        <begin position="134"/>
        <end position="161"/>
    </location>
</feature>
<proteinExistence type="predicted"/>
<evidence type="ECO:0000256" key="2">
    <source>
        <dbReference type="ARBA" id="ARBA00022475"/>
    </source>
</evidence>